<dbReference type="SUPFAM" id="SSF53474">
    <property type="entry name" value="alpha/beta-Hydrolases"/>
    <property type="match status" value="1"/>
</dbReference>
<dbReference type="AlphaFoldDB" id="A0A1W1Y6X3"/>
<dbReference type="STRING" id="1938817.SAMN06296008_10211"/>
<reference evidence="1 2" key="1">
    <citation type="submission" date="2017-04" db="EMBL/GenBank/DDBJ databases">
        <authorList>
            <person name="Afonso C.L."/>
            <person name="Miller P.J."/>
            <person name="Scott M.A."/>
            <person name="Spackman E."/>
            <person name="Goraichik I."/>
            <person name="Dimitrov K.M."/>
            <person name="Suarez D.L."/>
            <person name="Swayne D.E."/>
        </authorList>
    </citation>
    <scope>NUCLEOTIDE SEQUENCE [LARGE SCALE GENOMIC DNA]</scope>
    <source>
        <strain evidence="1 2">VK13</strain>
    </source>
</reference>
<accession>A0A1W1Y6X3</accession>
<gene>
    <name evidence="1" type="ORF">SAMN06296008_10211</name>
</gene>
<proteinExistence type="predicted"/>
<keyword evidence="2" id="KW-1185">Reference proteome</keyword>
<name>A0A1W1Y6X3_9BURK</name>
<evidence type="ECO:0000313" key="1">
    <source>
        <dbReference type="EMBL" id="SMC31591.1"/>
    </source>
</evidence>
<dbReference type="Gene3D" id="3.40.50.1820">
    <property type="entry name" value="alpha/beta hydrolase"/>
    <property type="match status" value="1"/>
</dbReference>
<evidence type="ECO:0000313" key="2">
    <source>
        <dbReference type="Proteomes" id="UP000192708"/>
    </source>
</evidence>
<organism evidence="1 2">
    <name type="scientific">Polynucleobacter kasalickyi</name>
    <dbReference type="NCBI Taxonomy" id="1938817"/>
    <lineage>
        <taxon>Bacteria</taxon>
        <taxon>Pseudomonadati</taxon>
        <taxon>Pseudomonadota</taxon>
        <taxon>Betaproteobacteria</taxon>
        <taxon>Burkholderiales</taxon>
        <taxon>Burkholderiaceae</taxon>
        <taxon>Polynucleobacter</taxon>
    </lineage>
</organism>
<dbReference type="OrthoDB" id="9814831at2"/>
<dbReference type="RefSeq" id="WP_084282221.1">
    <property type="nucleotide sequence ID" value="NZ_FWXJ01000002.1"/>
</dbReference>
<sequence length="197" mass="21867">MNHLIIFFHGYASSPKAEKFQKLAAYFGPNQVFAFAADLDPERSLVEVLANIEAVIAGKKQEAPVTGAESERIGLILVGSSMGCWLASRLSQKLGLDYPCQLVLINPCLDPAHVRAQHPEHADVLAKYQAVEPLPKAHYFISRHDEVIDHTKIIEELTGSEVGNTAISIFEDADHRFNGPEFSSVLRYIEQLLKTQE</sequence>
<dbReference type="EMBL" id="FWXJ01000002">
    <property type="protein sequence ID" value="SMC31591.1"/>
    <property type="molecule type" value="Genomic_DNA"/>
</dbReference>
<dbReference type="InterPro" id="IPR029058">
    <property type="entry name" value="AB_hydrolase_fold"/>
</dbReference>
<dbReference type="Pfam" id="PF05728">
    <property type="entry name" value="UPF0227"/>
    <property type="match status" value="1"/>
</dbReference>
<protein>
    <submittedName>
        <fullName evidence="1">Predicted esterase YcpF, UPF0227 family</fullName>
    </submittedName>
</protein>
<dbReference type="Proteomes" id="UP000192708">
    <property type="component" value="Unassembled WGS sequence"/>
</dbReference>
<dbReference type="InterPro" id="IPR008886">
    <property type="entry name" value="UPF0227/Esterase_YqiA"/>
</dbReference>